<feature type="transmembrane region" description="Helical" evidence="7">
    <location>
        <begin position="336"/>
        <end position="356"/>
    </location>
</feature>
<dbReference type="RefSeq" id="WP_377247208.1">
    <property type="nucleotide sequence ID" value="NZ_JBHLUH010000009.1"/>
</dbReference>
<dbReference type="EMBL" id="JBHLUH010000009">
    <property type="protein sequence ID" value="MFC0527389.1"/>
    <property type="molecule type" value="Genomic_DNA"/>
</dbReference>
<feature type="transmembrane region" description="Helical" evidence="7">
    <location>
        <begin position="42"/>
        <end position="62"/>
    </location>
</feature>
<accession>A0ABV6LYH9</accession>
<feature type="transmembrane region" description="Helical" evidence="7">
    <location>
        <begin position="439"/>
        <end position="459"/>
    </location>
</feature>
<dbReference type="PANTHER" id="PTHR42718">
    <property type="entry name" value="MAJOR FACILITATOR SUPERFAMILY MULTIDRUG TRANSPORTER MFSC"/>
    <property type="match status" value="1"/>
</dbReference>
<comment type="caution">
    <text evidence="9">The sequence shown here is derived from an EMBL/GenBank/DDBJ whole genome shotgun (WGS) entry which is preliminary data.</text>
</comment>
<dbReference type="CDD" id="cd17321">
    <property type="entry name" value="MFS_MMR_MDR_like"/>
    <property type="match status" value="1"/>
</dbReference>
<proteinExistence type="predicted"/>
<feature type="domain" description="Major facilitator superfamily (MFS) profile" evidence="8">
    <location>
        <begin position="8"/>
        <end position="463"/>
    </location>
</feature>
<keyword evidence="4 7" id="KW-0812">Transmembrane</keyword>
<feature type="transmembrane region" description="Helical" evidence="7">
    <location>
        <begin position="74"/>
        <end position="93"/>
    </location>
</feature>
<dbReference type="InterPro" id="IPR036259">
    <property type="entry name" value="MFS_trans_sf"/>
</dbReference>
<evidence type="ECO:0000259" key="8">
    <source>
        <dbReference type="PROSITE" id="PS50850"/>
    </source>
</evidence>
<keyword evidence="6 7" id="KW-0472">Membrane</keyword>
<dbReference type="PROSITE" id="PS50850">
    <property type="entry name" value="MFS"/>
    <property type="match status" value="1"/>
</dbReference>
<sequence>MSGREWGVLFVLCGAIFLEGIDISMLGVALPSIRADLDMSTAGLSWVVSAYVLGYGGFMLLGGRAADLWGRRRVFLVCLGVFILFSGLGGLATEGWVLIAARFVTGVAAAFMTPAGLSIITTTFAEGPRRNKALLVYAGAAAGGFSLGMFVGGLLAAVSWRWVFFAPVILAVAILLAGIRLIPRATAPERHGEGAPGTARRGGFDLAGATTVTGAMLLLVFTVVRAPDVAPAWTVTTLAASAALLAAFVVIERRSAAPLVRLGILRSGPLVRANIGAMTLTGSFFGFQFVTVLYLQELRGWSTVQTGLALMVIGIDSVLAPTLTPRLVERWGNARVIFGGFLLAALAYALFLPLGADWAYPLMLPTLLLTGLGFALAYGPLTIAATDGVDEAEQGLAGGLLNTSFQFGAALGLALVTAVNVAATGAGGTAADRLDGYRAALLVPVVAALVGAAVVAIGLRRRARPATPARVEAPEPAAIHG</sequence>
<feature type="transmembrane region" description="Helical" evidence="7">
    <location>
        <begin position="307"/>
        <end position="324"/>
    </location>
</feature>
<keyword evidence="5 7" id="KW-1133">Transmembrane helix</keyword>
<feature type="transmembrane region" description="Helical" evidence="7">
    <location>
        <begin position="362"/>
        <end position="384"/>
    </location>
</feature>
<feature type="transmembrane region" description="Helical" evidence="7">
    <location>
        <begin position="99"/>
        <end position="122"/>
    </location>
</feature>
<name>A0ABV6LYH9_9ACTN</name>
<reference evidence="9 10" key="1">
    <citation type="submission" date="2024-09" db="EMBL/GenBank/DDBJ databases">
        <authorList>
            <person name="Sun Q."/>
            <person name="Mori K."/>
        </authorList>
    </citation>
    <scope>NUCLEOTIDE SEQUENCE [LARGE SCALE GENOMIC DNA]</scope>
    <source>
        <strain evidence="9 10">TBRC 3947</strain>
    </source>
</reference>
<feature type="transmembrane region" description="Helical" evidence="7">
    <location>
        <begin position="230"/>
        <end position="251"/>
    </location>
</feature>
<protein>
    <submittedName>
        <fullName evidence="9">MFS transporter</fullName>
    </submittedName>
</protein>
<keyword evidence="3" id="KW-1003">Cell membrane</keyword>
<dbReference type="Proteomes" id="UP001589867">
    <property type="component" value="Unassembled WGS sequence"/>
</dbReference>
<dbReference type="InterPro" id="IPR020846">
    <property type="entry name" value="MFS_dom"/>
</dbReference>
<feature type="transmembrane region" description="Helical" evidence="7">
    <location>
        <begin position="203"/>
        <end position="224"/>
    </location>
</feature>
<feature type="transmembrane region" description="Helical" evidence="7">
    <location>
        <begin position="162"/>
        <end position="182"/>
    </location>
</feature>
<keyword evidence="10" id="KW-1185">Reference proteome</keyword>
<dbReference type="InterPro" id="IPR011701">
    <property type="entry name" value="MFS"/>
</dbReference>
<feature type="transmembrane region" description="Helical" evidence="7">
    <location>
        <begin position="134"/>
        <end position="156"/>
    </location>
</feature>
<dbReference type="Pfam" id="PF07690">
    <property type="entry name" value="MFS_1"/>
    <property type="match status" value="1"/>
</dbReference>
<feature type="transmembrane region" description="Helical" evidence="7">
    <location>
        <begin position="271"/>
        <end position="295"/>
    </location>
</feature>
<dbReference type="Gene3D" id="1.20.1720.10">
    <property type="entry name" value="Multidrug resistance protein D"/>
    <property type="match status" value="1"/>
</dbReference>
<feature type="transmembrane region" description="Helical" evidence="7">
    <location>
        <begin position="7"/>
        <end position="30"/>
    </location>
</feature>
<evidence type="ECO:0000313" key="9">
    <source>
        <dbReference type="EMBL" id="MFC0527389.1"/>
    </source>
</evidence>
<evidence type="ECO:0000256" key="1">
    <source>
        <dbReference type="ARBA" id="ARBA00004651"/>
    </source>
</evidence>
<evidence type="ECO:0000256" key="6">
    <source>
        <dbReference type="ARBA" id="ARBA00023136"/>
    </source>
</evidence>
<dbReference type="PANTHER" id="PTHR42718:SF46">
    <property type="entry name" value="BLR6921 PROTEIN"/>
    <property type="match status" value="1"/>
</dbReference>
<evidence type="ECO:0000256" key="3">
    <source>
        <dbReference type="ARBA" id="ARBA00022475"/>
    </source>
</evidence>
<evidence type="ECO:0000313" key="10">
    <source>
        <dbReference type="Proteomes" id="UP001589867"/>
    </source>
</evidence>
<evidence type="ECO:0000256" key="7">
    <source>
        <dbReference type="SAM" id="Phobius"/>
    </source>
</evidence>
<gene>
    <name evidence="9" type="ORF">ACFFIA_06930</name>
</gene>
<organism evidence="9 10">
    <name type="scientific">Phytohabitans kaempferiae</name>
    <dbReference type="NCBI Taxonomy" id="1620943"/>
    <lineage>
        <taxon>Bacteria</taxon>
        <taxon>Bacillati</taxon>
        <taxon>Actinomycetota</taxon>
        <taxon>Actinomycetes</taxon>
        <taxon>Micromonosporales</taxon>
        <taxon>Micromonosporaceae</taxon>
    </lineage>
</organism>
<evidence type="ECO:0000256" key="5">
    <source>
        <dbReference type="ARBA" id="ARBA00022989"/>
    </source>
</evidence>
<dbReference type="SUPFAM" id="SSF103473">
    <property type="entry name" value="MFS general substrate transporter"/>
    <property type="match status" value="1"/>
</dbReference>
<evidence type="ECO:0000256" key="4">
    <source>
        <dbReference type="ARBA" id="ARBA00022692"/>
    </source>
</evidence>
<keyword evidence="2" id="KW-0813">Transport</keyword>
<dbReference type="Gene3D" id="1.20.1250.20">
    <property type="entry name" value="MFS general substrate transporter like domains"/>
    <property type="match status" value="1"/>
</dbReference>
<evidence type="ECO:0000256" key="2">
    <source>
        <dbReference type="ARBA" id="ARBA00022448"/>
    </source>
</evidence>
<feature type="transmembrane region" description="Helical" evidence="7">
    <location>
        <begin position="396"/>
        <end position="419"/>
    </location>
</feature>
<comment type="subcellular location">
    <subcellularLocation>
        <location evidence="1">Cell membrane</location>
        <topology evidence="1">Multi-pass membrane protein</topology>
    </subcellularLocation>
</comment>